<proteinExistence type="predicted"/>
<accession>A0A6B0UXY3</accession>
<sequence length="162" mass="18474">MFWRWRDRQLWYILTYRSTMSYSGGKHGTHTVLTVRRSSRTICRVTSRCLTSHILFSCRSSNWFPSILSSTALSSTSKHRRLHSFGRPGGRKPADDRSRSRAALSRRSSRSMILSAVTITCGSLRTELSVRFSTSQICLPRSSESFSTSAKYCFSMLRSVTL</sequence>
<name>A0A6B0UXY3_IXORI</name>
<dbReference type="AlphaFoldDB" id="A0A6B0UXY3"/>
<organism evidence="2">
    <name type="scientific">Ixodes ricinus</name>
    <name type="common">Common tick</name>
    <name type="synonym">Acarus ricinus</name>
    <dbReference type="NCBI Taxonomy" id="34613"/>
    <lineage>
        <taxon>Eukaryota</taxon>
        <taxon>Metazoa</taxon>
        <taxon>Ecdysozoa</taxon>
        <taxon>Arthropoda</taxon>
        <taxon>Chelicerata</taxon>
        <taxon>Arachnida</taxon>
        <taxon>Acari</taxon>
        <taxon>Parasitiformes</taxon>
        <taxon>Ixodida</taxon>
        <taxon>Ixodoidea</taxon>
        <taxon>Ixodidae</taxon>
        <taxon>Ixodinae</taxon>
        <taxon>Ixodes</taxon>
    </lineage>
</organism>
<reference evidence="2" key="1">
    <citation type="submission" date="2019-12" db="EMBL/GenBank/DDBJ databases">
        <title>An insight into the sialome of adult female Ixodes ricinus ticks feeding for 6 days.</title>
        <authorList>
            <person name="Perner J."/>
            <person name="Ribeiro J.M.C."/>
        </authorList>
    </citation>
    <scope>NUCLEOTIDE SEQUENCE</scope>
    <source>
        <strain evidence="2">Semi-engorged</strain>
        <tissue evidence="2">Salivary glands</tissue>
    </source>
</reference>
<dbReference type="EMBL" id="GIFC01012298">
    <property type="protein sequence ID" value="MXU94381.1"/>
    <property type="molecule type" value="Transcribed_RNA"/>
</dbReference>
<protein>
    <submittedName>
        <fullName evidence="2">Uncharacterized protein</fullName>
    </submittedName>
</protein>
<evidence type="ECO:0000256" key="1">
    <source>
        <dbReference type="SAM" id="MobiDB-lite"/>
    </source>
</evidence>
<evidence type="ECO:0000313" key="2">
    <source>
        <dbReference type="EMBL" id="MXU94381.1"/>
    </source>
</evidence>
<feature type="region of interest" description="Disordered" evidence="1">
    <location>
        <begin position="79"/>
        <end position="107"/>
    </location>
</feature>